<dbReference type="EMBL" id="NAJP01000001">
    <property type="protein sequence ID" value="TKA49384.1"/>
    <property type="molecule type" value="Genomic_DNA"/>
</dbReference>
<evidence type="ECO:0000313" key="3">
    <source>
        <dbReference type="Proteomes" id="UP000310066"/>
    </source>
</evidence>
<dbReference type="Proteomes" id="UP000310066">
    <property type="component" value="Unassembled WGS sequence"/>
</dbReference>
<gene>
    <name evidence="2" type="ORF">B0A54_00050</name>
</gene>
<dbReference type="AlphaFoldDB" id="A0A4U0VJK6"/>
<comment type="caution">
    <text evidence="2">The sequence shown here is derived from an EMBL/GenBank/DDBJ whole genome shotgun (WGS) entry which is preliminary data.</text>
</comment>
<protein>
    <submittedName>
        <fullName evidence="2">Uncharacterized protein</fullName>
    </submittedName>
</protein>
<evidence type="ECO:0000313" key="2">
    <source>
        <dbReference type="EMBL" id="TKA49384.1"/>
    </source>
</evidence>
<name>A0A4U0VJK6_9PEZI</name>
<sequence>MSGAQQHPAWSKISRDKVKEVPRKAYWQTREAFRNSVSSLRRHSVDAPSLFGAQEDGEEVGGAGMGGGGGTRKGSSASLGSLRRKLSLRGGGGGV</sequence>
<feature type="compositionally biased region" description="Gly residues" evidence="1">
    <location>
        <begin position="60"/>
        <end position="72"/>
    </location>
</feature>
<reference evidence="2 3" key="1">
    <citation type="submission" date="2017-03" db="EMBL/GenBank/DDBJ databases">
        <title>Genomes of endolithic fungi from Antarctica.</title>
        <authorList>
            <person name="Coleine C."/>
            <person name="Masonjones S."/>
            <person name="Stajich J.E."/>
        </authorList>
    </citation>
    <scope>NUCLEOTIDE SEQUENCE [LARGE SCALE GENOMIC DNA]</scope>
    <source>
        <strain evidence="2 3">CCFEE 5311</strain>
    </source>
</reference>
<proteinExistence type="predicted"/>
<feature type="region of interest" description="Disordered" evidence="1">
    <location>
        <begin position="48"/>
        <end position="95"/>
    </location>
</feature>
<accession>A0A4U0VJK6</accession>
<organism evidence="2 3">
    <name type="scientific">Friedmanniomyces endolithicus</name>
    <dbReference type="NCBI Taxonomy" id="329885"/>
    <lineage>
        <taxon>Eukaryota</taxon>
        <taxon>Fungi</taxon>
        <taxon>Dikarya</taxon>
        <taxon>Ascomycota</taxon>
        <taxon>Pezizomycotina</taxon>
        <taxon>Dothideomycetes</taxon>
        <taxon>Dothideomycetidae</taxon>
        <taxon>Mycosphaerellales</taxon>
        <taxon>Teratosphaeriaceae</taxon>
        <taxon>Friedmanniomyces</taxon>
    </lineage>
</organism>
<evidence type="ECO:0000256" key="1">
    <source>
        <dbReference type="SAM" id="MobiDB-lite"/>
    </source>
</evidence>